<gene>
    <name evidence="1" type="ORF">PoB_007379800</name>
</gene>
<organism evidence="1 2">
    <name type="scientific">Plakobranchus ocellatus</name>
    <dbReference type="NCBI Taxonomy" id="259542"/>
    <lineage>
        <taxon>Eukaryota</taxon>
        <taxon>Metazoa</taxon>
        <taxon>Spiralia</taxon>
        <taxon>Lophotrochozoa</taxon>
        <taxon>Mollusca</taxon>
        <taxon>Gastropoda</taxon>
        <taxon>Heterobranchia</taxon>
        <taxon>Euthyneura</taxon>
        <taxon>Panpulmonata</taxon>
        <taxon>Sacoglossa</taxon>
        <taxon>Placobranchoidea</taxon>
        <taxon>Plakobranchidae</taxon>
        <taxon>Plakobranchus</taxon>
    </lineage>
</organism>
<dbReference type="AlphaFoldDB" id="A0AAV4DSI7"/>
<proteinExistence type="predicted"/>
<evidence type="ECO:0000313" key="1">
    <source>
        <dbReference type="EMBL" id="GFO47293.1"/>
    </source>
</evidence>
<sequence>MEVAAELACSRLKKLEYFKTCIVGDTNRCLSPASHRESHSSLAIRYSSLDANEHYMESVERHTGDPYSICRTTYDANVPKFQSHKKSHSSFAVCHWPHRHGHVTLFMRRSIPP</sequence>
<comment type="caution">
    <text evidence="1">The sequence shown here is derived from an EMBL/GenBank/DDBJ whole genome shotgun (WGS) entry which is preliminary data.</text>
</comment>
<protein>
    <submittedName>
        <fullName evidence="1">Uncharacterized protein</fullName>
    </submittedName>
</protein>
<dbReference type="Proteomes" id="UP000735302">
    <property type="component" value="Unassembled WGS sequence"/>
</dbReference>
<keyword evidence="2" id="KW-1185">Reference proteome</keyword>
<accession>A0AAV4DSI7</accession>
<reference evidence="1 2" key="1">
    <citation type="journal article" date="2021" name="Elife">
        <title>Chloroplast acquisition without the gene transfer in kleptoplastic sea slugs, Plakobranchus ocellatus.</title>
        <authorList>
            <person name="Maeda T."/>
            <person name="Takahashi S."/>
            <person name="Yoshida T."/>
            <person name="Shimamura S."/>
            <person name="Takaki Y."/>
            <person name="Nagai Y."/>
            <person name="Toyoda A."/>
            <person name="Suzuki Y."/>
            <person name="Arimoto A."/>
            <person name="Ishii H."/>
            <person name="Satoh N."/>
            <person name="Nishiyama T."/>
            <person name="Hasebe M."/>
            <person name="Maruyama T."/>
            <person name="Minagawa J."/>
            <person name="Obokata J."/>
            <person name="Shigenobu S."/>
        </authorList>
    </citation>
    <scope>NUCLEOTIDE SEQUENCE [LARGE SCALE GENOMIC DNA]</scope>
</reference>
<evidence type="ECO:0000313" key="2">
    <source>
        <dbReference type="Proteomes" id="UP000735302"/>
    </source>
</evidence>
<dbReference type="EMBL" id="BLXT01008292">
    <property type="protein sequence ID" value="GFO47293.1"/>
    <property type="molecule type" value="Genomic_DNA"/>
</dbReference>
<name>A0AAV4DSI7_9GAST</name>